<keyword evidence="2" id="KW-0547">Nucleotide-binding</keyword>
<dbReference type="PROSITE" id="PS50893">
    <property type="entry name" value="ABC_TRANSPORTER_2"/>
    <property type="match status" value="1"/>
</dbReference>
<dbReference type="OrthoDB" id="9800654at2"/>
<dbReference type="PATRIC" id="fig|1238182.3.peg.1036"/>
<dbReference type="InterPro" id="IPR017871">
    <property type="entry name" value="ABC_transporter-like_CS"/>
</dbReference>
<dbReference type="GO" id="GO:0005524">
    <property type="term" value="F:ATP binding"/>
    <property type="evidence" value="ECO:0007669"/>
    <property type="project" value="UniProtKB-KW"/>
</dbReference>
<dbReference type="NCBIfam" id="NF010061">
    <property type="entry name" value="PRK13538.1"/>
    <property type="match status" value="1"/>
</dbReference>
<dbReference type="Proteomes" id="UP000009881">
    <property type="component" value="Unassembled WGS sequence"/>
</dbReference>
<evidence type="ECO:0000256" key="2">
    <source>
        <dbReference type="ARBA" id="ARBA00022741"/>
    </source>
</evidence>
<dbReference type="Gene3D" id="3.40.50.300">
    <property type="entry name" value="P-loop containing nucleotide triphosphate hydrolases"/>
    <property type="match status" value="1"/>
</dbReference>
<evidence type="ECO:0000256" key="6">
    <source>
        <dbReference type="ARBA" id="ARBA00023136"/>
    </source>
</evidence>
<dbReference type="PANTHER" id="PTHR43499:SF1">
    <property type="entry name" value="ABC TRANSPORTER I FAMILY MEMBER 1"/>
    <property type="match status" value="1"/>
</dbReference>
<dbReference type="InterPro" id="IPR003593">
    <property type="entry name" value="AAA+_ATPase"/>
</dbReference>
<evidence type="ECO:0000259" key="7">
    <source>
        <dbReference type="PROSITE" id="PS50893"/>
    </source>
</evidence>
<dbReference type="PANTHER" id="PTHR43499">
    <property type="entry name" value="ABC TRANSPORTER I FAMILY MEMBER 1"/>
    <property type="match status" value="1"/>
</dbReference>
<dbReference type="Pfam" id="PF00005">
    <property type="entry name" value="ABC_tran"/>
    <property type="match status" value="1"/>
</dbReference>
<proteinExistence type="predicted"/>
<reference evidence="8 9" key="1">
    <citation type="journal article" date="2013" name="Genome Announc.">
        <title>Draft Genome Sequence of an Alphaproteobacterium, Caenispirillum salinarum AK4(T), Isolated from a Solar Saltern.</title>
        <authorList>
            <person name="Khatri I."/>
            <person name="Singh A."/>
            <person name="Korpole S."/>
            <person name="Pinnaka A.K."/>
            <person name="Subramanian S."/>
        </authorList>
    </citation>
    <scope>NUCLEOTIDE SEQUENCE [LARGE SCALE GENOMIC DNA]</scope>
    <source>
        <strain evidence="8 9">AK4</strain>
    </source>
</reference>
<dbReference type="eggNOG" id="COG4133">
    <property type="taxonomic scope" value="Bacteria"/>
</dbReference>
<evidence type="ECO:0000256" key="5">
    <source>
        <dbReference type="ARBA" id="ARBA00022967"/>
    </source>
</evidence>
<dbReference type="InterPro" id="IPR027417">
    <property type="entry name" value="P-loop_NTPase"/>
</dbReference>
<dbReference type="InterPro" id="IPR005895">
    <property type="entry name" value="ABC_transptr_haem_export_CcmA"/>
</dbReference>
<keyword evidence="6" id="KW-0472">Membrane</keyword>
<gene>
    <name evidence="8" type="ORF">C882_3288</name>
</gene>
<protein>
    <submittedName>
        <fullName evidence="8">ABC transporter involved in cytochrome c biogenesis, ATPase component CcmA</fullName>
    </submittedName>
</protein>
<sequence>MTDQAFDAAEFAGENLVCIRGERIVFADLSFSLGPGEALLLLGPNGSGKSSLLRMMAGLLRPSAGQLTWGGEPVADDPEAHGGRSRYIGHHDAIKPVLTVHENVAFWSRLWAGDGSRETVEKALDAFSIGHLLEVPGRWLSAGQKRRVNLSRLLAAPAPLWLLDEPTTALDRATVATVEHLLAEHRARGGMVVLSTHTDVSLPGAKVLQMDDFAVDPALSGLDAEMAVAEDEPWTEGVRP</sequence>
<evidence type="ECO:0000313" key="9">
    <source>
        <dbReference type="Proteomes" id="UP000009881"/>
    </source>
</evidence>
<keyword evidence="1" id="KW-0813">Transport</keyword>
<dbReference type="NCBIfam" id="TIGR01189">
    <property type="entry name" value="ccmA"/>
    <property type="match status" value="1"/>
</dbReference>
<name>K9H574_9PROT</name>
<dbReference type="InterPro" id="IPR003439">
    <property type="entry name" value="ABC_transporter-like_ATP-bd"/>
</dbReference>
<dbReference type="STRING" id="1238182.C882_3288"/>
<dbReference type="GO" id="GO:0016887">
    <property type="term" value="F:ATP hydrolysis activity"/>
    <property type="evidence" value="ECO:0007669"/>
    <property type="project" value="InterPro"/>
</dbReference>
<keyword evidence="4" id="KW-0067">ATP-binding</keyword>
<dbReference type="AlphaFoldDB" id="K9H574"/>
<dbReference type="EMBL" id="ANHY01000004">
    <property type="protein sequence ID" value="EKV32224.1"/>
    <property type="molecule type" value="Genomic_DNA"/>
</dbReference>
<evidence type="ECO:0000313" key="8">
    <source>
        <dbReference type="EMBL" id="EKV32224.1"/>
    </source>
</evidence>
<dbReference type="GO" id="GO:0022857">
    <property type="term" value="F:transmembrane transporter activity"/>
    <property type="evidence" value="ECO:0007669"/>
    <property type="project" value="InterPro"/>
</dbReference>
<evidence type="ECO:0000256" key="3">
    <source>
        <dbReference type="ARBA" id="ARBA00022748"/>
    </source>
</evidence>
<dbReference type="SMART" id="SM00382">
    <property type="entry name" value="AAA"/>
    <property type="match status" value="1"/>
</dbReference>
<dbReference type="PROSITE" id="PS00211">
    <property type="entry name" value="ABC_TRANSPORTER_1"/>
    <property type="match status" value="1"/>
</dbReference>
<keyword evidence="9" id="KW-1185">Reference proteome</keyword>
<accession>K9H574</accession>
<comment type="caution">
    <text evidence="8">The sequence shown here is derived from an EMBL/GenBank/DDBJ whole genome shotgun (WGS) entry which is preliminary data.</text>
</comment>
<dbReference type="RefSeq" id="WP_009539485.1">
    <property type="nucleotide sequence ID" value="NZ_ANHY01000004.1"/>
</dbReference>
<evidence type="ECO:0000256" key="4">
    <source>
        <dbReference type="ARBA" id="ARBA00022840"/>
    </source>
</evidence>
<evidence type="ECO:0000256" key="1">
    <source>
        <dbReference type="ARBA" id="ARBA00022448"/>
    </source>
</evidence>
<dbReference type="SUPFAM" id="SSF52540">
    <property type="entry name" value="P-loop containing nucleoside triphosphate hydrolases"/>
    <property type="match status" value="1"/>
</dbReference>
<keyword evidence="5" id="KW-1278">Translocase</keyword>
<organism evidence="8 9">
    <name type="scientific">Caenispirillum salinarum AK4</name>
    <dbReference type="NCBI Taxonomy" id="1238182"/>
    <lineage>
        <taxon>Bacteria</taxon>
        <taxon>Pseudomonadati</taxon>
        <taxon>Pseudomonadota</taxon>
        <taxon>Alphaproteobacteria</taxon>
        <taxon>Rhodospirillales</taxon>
        <taxon>Novispirillaceae</taxon>
        <taxon>Caenispirillum</taxon>
    </lineage>
</organism>
<keyword evidence="3" id="KW-0201">Cytochrome c-type biogenesis</keyword>
<feature type="domain" description="ABC transporter" evidence="7">
    <location>
        <begin position="11"/>
        <end position="237"/>
    </location>
</feature>
<dbReference type="GO" id="GO:0017004">
    <property type="term" value="P:cytochrome complex assembly"/>
    <property type="evidence" value="ECO:0007669"/>
    <property type="project" value="UniProtKB-KW"/>
</dbReference>